<evidence type="ECO:0000259" key="2">
    <source>
        <dbReference type="Pfam" id="PF01757"/>
    </source>
</evidence>
<dbReference type="EMBL" id="JAEANY010000001">
    <property type="protein sequence ID" value="MBH5321219.1"/>
    <property type="molecule type" value="Genomic_DNA"/>
</dbReference>
<sequence>MRGIAAWFVVLYHARLSLTDWVPDALIDVFAQGYLAVDLFFMLSGFVMWLNYGPRLRESGLAGAPDFWWRRVARIWPLHIAVLLAMVGFALLLLATGRSTEGYPFVELPLHVLLLQNWGFTDALSWNHPAWSISAELGAYVLFPFIVLAARWEILRAPAFIAVIIGCALLLAGIFTAFGATTLGGDITRLGLIRCVLQFIIGMMLALLWLRWRDGEVIALWPAILGCMLVAAWIVTQRAQVFLLPLGFAACLLALALSTGPVAWMLGGRVFEWLGDISYSTYLIHFPLFILAKIFLADDRVQIGPGGFALYCVALLILSHCAYRLLEKPAQRALNRFAPSKRRRAVPAE</sequence>
<feature type="transmembrane region" description="Helical" evidence="1">
    <location>
        <begin position="73"/>
        <end position="95"/>
    </location>
</feature>
<dbReference type="InterPro" id="IPR002656">
    <property type="entry name" value="Acyl_transf_3_dom"/>
</dbReference>
<name>A0ABS0MZS5_9SPHN</name>
<dbReference type="Proteomes" id="UP000602442">
    <property type="component" value="Unassembled WGS sequence"/>
</dbReference>
<dbReference type="PANTHER" id="PTHR23028">
    <property type="entry name" value="ACETYLTRANSFERASE"/>
    <property type="match status" value="1"/>
</dbReference>
<feature type="transmembrane region" description="Helical" evidence="1">
    <location>
        <begin position="308"/>
        <end position="326"/>
    </location>
</feature>
<keyword evidence="1" id="KW-0472">Membrane</keyword>
<feature type="domain" description="Acyltransferase 3" evidence="2">
    <location>
        <begin position="1"/>
        <end position="320"/>
    </location>
</feature>
<reference evidence="3 4" key="1">
    <citation type="submission" date="2020-11" db="EMBL/GenBank/DDBJ databases">
        <title>Erythrobacter sediminis sp. nov., a marine bacterium from a tidal flat of Garorim Bay.</title>
        <authorList>
            <person name="Kim D."/>
            <person name="Yoo Y."/>
            <person name="Kim J.-J."/>
        </authorList>
    </citation>
    <scope>NUCLEOTIDE SEQUENCE [LARGE SCALE GENOMIC DNA]</scope>
    <source>
        <strain evidence="3 4">JGD-13</strain>
    </source>
</reference>
<keyword evidence="3" id="KW-0808">Transferase</keyword>
<feature type="transmembrane region" description="Helical" evidence="1">
    <location>
        <begin position="242"/>
        <end position="267"/>
    </location>
</feature>
<feature type="transmembrane region" description="Helical" evidence="1">
    <location>
        <begin position="279"/>
        <end position="296"/>
    </location>
</feature>
<keyword evidence="1" id="KW-1133">Transmembrane helix</keyword>
<feature type="transmembrane region" description="Helical" evidence="1">
    <location>
        <begin position="157"/>
        <end position="179"/>
    </location>
</feature>
<evidence type="ECO:0000313" key="3">
    <source>
        <dbReference type="EMBL" id="MBH5321219.1"/>
    </source>
</evidence>
<keyword evidence="3" id="KW-0012">Acyltransferase</keyword>
<evidence type="ECO:0000256" key="1">
    <source>
        <dbReference type="SAM" id="Phobius"/>
    </source>
</evidence>
<feature type="transmembrane region" description="Helical" evidence="1">
    <location>
        <begin position="29"/>
        <end position="52"/>
    </location>
</feature>
<evidence type="ECO:0000313" key="4">
    <source>
        <dbReference type="Proteomes" id="UP000602442"/>
    </source>
</evidence>
<gene>
    <name evidence="3" type="ORF">I5L03_01310</name>
</gene>
<organism evidence="3 4">
    <name type="scientific">Aurantiacibacter sediminis</name>
    <dbReference type="NCBI Taxonomy" id="2793064"/>
    <lineage>
        <taxon>Bacteria</taxon>
        <taxon>Pseudomonadati</taxon>
        <taxon>Pseudomonadota</taxon>
        <taxon>Alphaproteobacteria</taxon>
        <taxon>Sphingomonadales</taxon>
        <taxon>Erythrobacteraceae</taxon>
        <taxon>Aurantiacibacter</taxon>
    </lineage>
</organism>
<feature type="transmembrane region" description="Helical" evidence="1">
    <location>
        <begin position="130"/>
        <end position="150"/>
    </location>
</feature>
<proteinExistence type="predicted"/>
<dbReference type="InterPro" id="IPR050879">
    <property type="entry name" value="Acyltransferase_3"/>
</dbReference>
<dbReference type="PANTHER" id="PTHR23028:SF131">
    <property type="entry name" value="BLR2367 PROTEIN"/>
    <property type="match status" value="1"/>
</dbReference>
<feature type="transmembrane region" description="Helical" evidence="1">
    <location>
        <begin position="217"/>
        <end position="236"/>
    </location>
</feature>
<comment type="caution">
    <text evidence="3">The sequence shown here is derived from an EMBL/GenBank/DDBJ whole genome shotgun (WGS) entry which is preliminary data.</text>
</comment>
<keyword evidence="4" id="KW-1185">Reference proteome</keyword>
<accession>A0ABS0MZS5</accession>
<feature type="transmembrane region" description="Helical" evidence="1">
    <location>
        <begin position="191"/>
        <end position="210"/>
    </location>
</feature>
<dbReference type="GO" id="GO:0016746">
    <property type="term" value="F:acyltransferase activity"/>
    <property type="evidence" value="ECO:0007669"/>
    <property type="project" value="UniProtKB-KW"/>
</dbReference>
<keyword evidence="1" id="KW-0812">Transmembrane</keyword>
<dbReference type="Pfam" id="PF01757">
    <property type="entry name" value="Acyl_transf_3"/>
    <property type="match status" value="1"/>
</dbReference>
<protein>
    <submittedName>
        <fullName evidence="3">Acyltransferase</fullName>
    </submittedName>
</protein>